<dbReference type="Proteomes" id="UP001209570">
    <property type="component" value="Unassembled WGS sequence"/>
</dbReference>
<accession>A0AAD5LV69</accession>
<reference evidence="3" key="1">
    <citation type="submission" date="2021-12" db="EMBL/GenBank/DDBJ databases">
        <title>Prjna785345.</title>
        <authorList>
            <person name="Rujirawat T."/>
            <person name="Krajaejun T."/>
        </authorList>
    </citation>
    <scope>NUCLEOTIDE SEQUENCE</scope>
    <source>
        <strain evidence="3">Pi057C3</strain>
    </source>
</reference>
<feature type="coiled-coil region" evidence="1">
    <location>
        <begin position="129"/>
        <end position="160"/>
    </location>
</feature>
<proteinExistence type="predicted"/>
<feature type="region of interest" description="Disordered" evidence="2">
    <location>
        <begin position="74"/>
        <end position="110"/>
    </location>
</feature>
<sequence>MDAAVAQSRDEDEPVDADDISLHMTLRTPSFEGFEAKRMTYLYTTQLTCSNVMSTVTTARPLGAAPARRLARHESPLTPAGRASNQVDGGTASHVYAQPCNPKKAKKNARSQAQLPALRRSSPALPIPIARLNDELRQERNKFMKQLQQEREEKRQLENWAATKIQACYRGFRARPRVLPFEARQKLNTLSSIRMDLTDMEGALPAGPPPRSVSPWRQGVERRVTQKRDALSRRELAHRSATVIQSCVKRFLAKLAYAQLLSRHLDDVFISAVIKIQSVFRGYRLRDKMLRIVTKLQNEAAVQIQCLIRGVLARERVNTLRFEAKCEAQRRAGEALQFTLPKRTKDIVRTWPIQSLLTHRKTRAQLEFRGSKWNEERMYLQIHPSRQRSRLVARMSAVGFAVHRPSSKLSADATVSSSSPPAGTPASGGRRRTFGSLQAVTRRVSSLLAIARADSEDDPSPG</sequence>
<dbReference type="SMART" id="SM00015">
    <property type="entry name" value="IQ"/>
    <property type="match status" value="4"/>
</dbReference>
<keyword evidence="1" id="KW-0175">Coiled coil</keyword>
<evidence type="ECO:0000256" key="2">
    <source>
        <dbReference type="SAM" id="MobiDB-lite"/>
    </source>
</evidence>
<evidence type="ECO:0000313" key="3">
    <source>
        <dbReference type="EMBL" id="KAJ0394276.1"/>
    </source>
</evidence>
<protein>
    <submittedName>
        <fullName evidence="3">Uncharacterized protein</fullName>
    </submittedName>
</protein>
<keyword evidence="4" id="KW-1185">Reference proteome</keyword>
<dbReference type="EMBL" id="JAKCXM010000422">
    <property type="protein sequence ID" value="KAJ0394276.1"/>
    <property type="molecule type" value="Genomic_DNA"/>
</dbReference>
<dbReference type="PROSITE" id="PS50096">
    <property type="entry name" value="IQ"/>
    <property type="match status" value="3"/>
</dbReference>
<name>A0AAD5LV69_PYTIN</name>
<feature type="region of interest" description="Disordered" evidence="2">
    <location>
        <begin position="409"/>
        <end position="438"/>
    </location>
</feature>
<comment type="caution">
    <text evidence="3">The sequence shown here is derived from an EMBL/GenBank/DDBJ whole genome shotgun (WGS) entry which is preliminary data.</text>
</comment>
<dbReference type="Pfam" id="PF00612">
    <property type="entry name" value="IQ"/>
    <property type="match status" value="4"/>
</dbReference>
<dbReference type="Gene3D" id="1.20.5.190">
    <property type="match status" value="2"/>
</dbReference>
<gene>
    <name evidence="3" type="ORF">P43SY_000577</name>
</gene>
<dbReference type="InterPro" id="IPR000048">
    <property type="entry name" value="IQ_motif_EF-hand-BS"/>
</dbReference>
<evidence type="ECO:0000256" key="1">
    <source>
        <dbReference type="SAM" id="Coils"/>
    </source>
</evidence>
<dbReference type="AlphaFoldDB" id="A0AAD5LV69"/>
<dbReference type="CDD" id="cd23767">
    <property type="entry name" value="IQCD"/>
    <property type="match status" value="1"/>
</dbReference>
<organism evidence="3 4">
    <name type="scientific">Pythium insidiosum</name>
    <name type="common">Pythiosis disease agent</name>
    <dbReference type="NCBI Taxonomy" id="114742"/>
    <lineage>
        <taxon>Eukaryota</taxon>
        <taxon>Sar</taxon>
        <taxon>Stramenopiles</taxon>
        <taxon>Oomycota</taxon>
        <taxon>Peronosporomycetes</taxon>
        <taxon>Pythiales</taxon>
        <taxon>Pythiaceae</taxon>
        <taxon>Pythium</taxon>
    </lineage>
</organism>
<evidence type="ECO:0000313" key="4">
    <source>
        <dbReference type="Proteomes" id="UP001209570"/>
    </source>
</evidence>
<feature type="compositionally biased region" description="Low complexity" evidence="2">
    <location>
        <begin position="413"/>
        <end position="428"/>
    </location>
</feature>